<gene>
    <name evidence="2" type="ORF">KUCA_T00004461001</name>
</gene>
<dbReference type="EMBL" id="HG793129">
    <property type="protein sequence ID" value="CDK28478.1"/>
    <property type="molecule type" value="Genomic_DNA"/>
</dbReference>
<dbReference type="AlphaFoldDB" id="W6MQ68"/>
<keyword evidence="1" id="KW-0472">Membrane</keyword>
<organism evidence="2 3">
    <name type="scientific">Kuraishia capsulata CBS 1993</name>
    <dbReference type="NCBI Taxonomy" id="1382522"/>
    <lineage>
        <taxon>Eukaryota</taxon>
        <taxon>Fungi</taxon>
        <taxon>Dikarya</taxon>
        <taxon>Ascomycota</taxon>
        <taxon>Saccharomycotina</taxon>
        <taxon>Pichiomycetes</taxon>
        <taxon>Pichiales</taxon>
        <taxon>Pichiaceae</taxon>
        <taxon>Kuraishia</taxon>
    </lineage>
</organism>
<keyword evidence="3" id="KW-1185">Reference proteome</keyword>
<dbReference type="RefSeq" id="XP_022460468.1">
    <property type="nucleotide sequence ID" value="XM_022601198.1"/>
</dbReference>
<dbReference type="Proteomes" id="UP000019384">
    <property type="component" value="Unassembled WGS sequence"/>
</dbReference>
<dbReference type="GeneID" id="34521856"/>
<protein>
    <submittedName>
        <fullName evidence="2">Uncharacterized protein</fullName>
    </submittedName>
</protein>
<accession>W6MQ68</accession>
<name>W6MQ68_9ASCO</name>
<dbReference type="HOGENOM" id="CLU_098734_0_0_1"/>
<evidence type="ECO:0000256" key="1">
    <source>
        <dbReference type="SAM" id="Phobius"/>
    </source>
</evidence>
<evidence type="ECO:0000313" key="2">
    <source>
        <dbReference type="EMBL" id="CDK28478.1"/>
    </source>
</evidence>
<dbReference type="OrthoDB" id="4078936at2759"/>
<feature type="transmembrane region" description="Helical" evidence="1">
    <location>
        <begin position="94"/>
        <end position="114"/>
    </location>
</feature>
<keyword evidence="1" id="KW-0812">Transmembrane</keyword>
<keyword evidence="1" id="KW-1133">Transmembrane helix</keyword>
<proteinExistence type="predicted"/>
<evidence type="ECO:0000313" key="3">
    <source>
        <dbReference type="Proteomes" id="UP000019384"/>
    </source>
</evidence>
<feature type="transmembrane region" description="Helical" evidence="1">
    <location>
        <begin position="120"/>
        <end position="141"/>
    </location>
</feature>
<sequence length="246" mass="27840">MLSAMRRSSIGGNTILRATGPSRAFCGSSILLDKIRLGQEPLEFMLKQDQKVFTRVPGSFIFNRLLDEKFRLGHTHMYDAPLANFNAGAKRNSFGFAVLGLLMSSMMEMTDIFFEGASTLVAFFTVAPFPVVQYLSAPYVAKVFRLYDTSKPQTLENLTDEETLVIQKINFMGTKTYNELVAVKNLRLPKDYETRFGWVNWVLDDPETGTKKYFYIVDDMGGVAMDRIWGIVEKNSGVDNGRTFEK</sequence>
<reference evidence="2" key="1">
    <citation type="submission" date="2013-12" db="EMBL/GenBank/DDBJ databases">
        <authorList>
            <person name="Genoscope - CEA"/>
        </authorList>
    </citation>
    <scope>NUCLEOTIDE SEQUENCE</scope>
    <source>
        <strain evidence="2">CBS 1993</strain>
    </source>
</reference>
<reference evidence="2" key="2">
    <citation type="submission" date="2014-02" db="EMBL/GenBank/DDBJ databases">
        <title>Complete DNA sequence of /Kuraishia capsulata/ illustrates novel genomic features among budding yeasts (/Saccharomycotina/).</title>
        <authorList>
            <person name="Morales L."/>
            <person name="Noel B."/>
            <person name="Porcel B."/>
            <person name="Marcet-Houben M."/>
            <person name="Hullo M-F."/>
            <person name="Sacerdot C."/>
            <person name="Tekaia F."/>
            <person name="Leh-Louis V."/>
            <person name="Despons L."/>
            <person name="Khanna V."/>
            <person name="Aury J-M."/>
            <person name="Barbe V."/>
            <person name="Couloux A."/>
            <person name="Labadie K."/>
            <person name="Pelletier E."/>
            <person name="Souciet J-L."/>
            <person name="Boekhout T."/>
            <person name="Gabaldon T."/>
            <person name="Wincker P."/>
            <person name="Dujon B."/>
        </authorList>
    </citation>
    <scope>NUCLEOTIDE SEQUENCE</scope>
    <source>
        <strain evidence="2">CBS 1993</strain>
    </source>
</reference>